<evidence type="ECO:0000256" key="5">
    <source>
        <dbReference type="ARBA" id="ARBA00010617"/>
    </source>
</evidence>
<keyword evidence="10 17" id="KW-0479">Metal-binding</keyword>
<feature type="binding site" description="axial binding residue" evidence="17">
    <location>
        <position position="418"/>
    </location>
    <ligand>
        <name>heme</name>
        <dbReference type="ChEBI" id="CHEBI:30413"/>
    </ligand>
    <ligandPart>
        <name>Fe</name>
        <dbReference type="ChEBI" id="CHEBI:18248"/>
    </ligandPart>
</feature>
<evidence type="ECO:0000256" key="13">
    <source>
        <dbReference type="ARBA" id="ARBA00022982"/>
    </source>
</evidence>
<reference evidence="19 20" key="1">
    <citation type="submission" date="2018-04" db="EMBL/GenBank/DDBJ databases">
        <authorList>
            <person name="Huttner S."/>
            <person name="Dainat J."/>
        </authorList>
    </citation>
    <scope>NUCLEOTIDE SEQUENCE [LARGE SCALE GENOMIC DNA]</scope>
</reference>
<dbReference type="SMR" id="A0A446BSZ1"/>
<evidence type="ECO:0000256" key="9">
    <source>
        <dbReference type="ARBA" id="ARBA00022643"/>
    </source>
</evidence>
<dbReference type="InterPro" id="IPR036396">
    <property type="entry name" value="Cyt_P450_sf"/>
</dbReference>
<dbReference type="InterPro" id="IPR001128">
    <property type="entry name" value="Cyt_P450"/>
</dbReference>
<evidence type="ECO:0000256" key="17">
    <source>
        <dbReference type="PIRSR" id="PIRSR602401-1"/>
    </source>
</evidence>
<dbReference type="GO" id="GO:0020037">
    <property type="term" value="F:heme binding"/>
    <property type="evidence" value="ECO:0007669"/>
    <property type="project" value="InterPro"/>
</dbReference>
<dbReference type="FunFam" id="1.10.630.10:FF:000040">
    <property type="entry name" value="Bifunctional cytochrome P450/NADPH--P450 reductase"/>
    <property type="match status" value="1"/>
</dbReference>
<sequence length="493" mass="55399">MEPIPGPAGWPLIGNLLDIDLNNTVQSFVGLAEKYGPIFKLRLGGSDRIFLSNHVLVNEVCTRKEFVKHIMGAVGALAQVLPDGLFTAPTAKRSWGQARRTLQPTFAPVRIRSMFPEMLDITSQLVLKWARHGPRTPIDLSADFTRLTLDTLALTAMDTRFNSFYHDELHPFVRHFGAMFAELQRRSNLPAWSSWLRWTANREFDENNAFIRAFCADVLAHRRARESEDGGGELAGRQDVFTAMLHRRDPVTGEQLADSVIIDNMITFLFAGHDTTAGLLSFLVYHLIRNRDAYEKLQAEIDRVLGGGAMTADHLDQLPYAKACVLEALRLESPAQAFAVTPQMDDDGGDSDKPILLGGRYPIRRGQTAIVLTPALHRDRGVFGDDAASFRPERMAEDKMKQLPKNSFKPFGNGMRSCIGKDFAMQEAMIAAVVLFQKFDFELVDPDYELQYQPSLNRKPKDLFVYARLRPGVNVLSLHRDLFVPAKQDQQAE</sequence>
<evidence type="ECO:0000256" key="10">
    <source>
        <dbReference type="ARBA" id="ARBA00022723"/>
    </source>
</evidence>
<comment type="cofactor">
    <cofactor evidence="2 17">
        <name>heme</name>
        <dbReference type="ChEBI" id="CHEBI:30413"/>
    </cofactor>
</comment>
<evidence type="ECO:0000256" key="8">
    <source>
        <dbReference type="ARBA" id="ARBA00022630"/>
    </source>
</evidence>
<dbReference type="CDD" id="cd11068">
    <property type="entry name" value="CYP120A1"/>
    <property type="match status" value="1"/>
</dbReference>
<dbReference type="EMBL" id="OUUZ01000015">
    <property type="protein sequence ID" value="SPQ25635.1"/>
    <property type="molecule type" value="Genomic_DNA"/>
</dbReference>
<dbReference type="Proteomes" id="UP000289323">
    <property type="component" value="Unassembled WGS sequence"/>
</dbReference>
<dbReference type="PRINTS" id="PR00463">
    <property type="entry name" value="EP450I"/>
</dbReference>
<evidence type="ECO:0000256" key="1">
    <source>
        <dbReference type="ARBA" id="ARBA00001917"/>
    </source>
</evidence>
<dbReference type="InterPro" id="IPR050196">
    <property type="entry name" value="Cytochrome_P450_Monoox"/>
</dbReference>
<dbReference type="PRINTS" id="PR00385">
    <property type="entry name" value="P450"/>
</dbReference>
<dbReference type="Gene3D" id="1.10.630.10">
    <property type="entry name" value="Cytochrome P450"/>
    <property type="match status" value="1"/>
</dbReference>
<dbReference type="PROSITE" id="PS00086">
    <property type="entry name" value="CYTOCHROME_P450"/>
    <property type="match status" value="1"/>
</dbReference>
<keyword evidence="13" id="KW-0249">Electron transport</keyword>
<comment type="similarity">
    <text evidence="5 18">Belongs to the cytochrome P450 family.</text>
</comment>
<evidence type="ECO:0000256" key="14">
    <source>
        <dbReference type="ARBA" id="ARBA00023002"/>
    </source>
</evidence>
<keyword evidence="7 17" id="KW-0349">Heme</keyword>
<comment type="cofactor">
    <cofactor evidence="1">
        <name>FMN</name>
        <dbReference type="ChEBI" id="CHEBI:58210"/>
    </cofactor>
</comment>
<keyword evidence="6" id="KW-0813">Transport</keyword>
<dbReference type="Pfam" id="PF00067">
    <property type="entry name" value="p450"/>
    <property type="match status" value="1"/>
</dbReference>
<evidence type="ECO:0000256" key="7">
    <source>
        <dbReference type="ARBA" id="ARBA00022617"/>
    </source>
</evidence>
<dbReference type="InterPro" id="IPR002401">
    <property type="entry name" value="Cyt_P450_E_grp-I"/>
</dbReference>
<keyword evidence="9" id="KW-0288">FMN</keyword>
<dbReference type="PANTHER" id="PTHR24291:SF50">
    <property type="entry name" value="BIFUNCTIONAL ALBAFLAVENONE MONOOXYGENASE_TERPENE SYNTHASE"/>
    <property type="match status" value="1"/>
</dbReference>
<organism evidence="19 20">
    <name type="scientific">Thermothielavioides terrestris</name>
    <dbReference type="NCBI Taxonomy" id="2587410"/>
    <lineage>
        <taxon>Eukaryota</taxon>
        <taxon>Fungi</taxon>
        <taxon>Dikarya</taxon>
        <taxon>Ascomycota</taxon>
        <taxon>Pezizomycotina</taxon>
        <taxon>Sordariomycetes</taxon>
        <taxon>Sordariomycetidae</taxon>
        <taxon>Sordariales</taxon>
        <taxon>Chaetomiaceae</taxon>
        <taxon>Thermothielavioides</taxon>
    </lineage>
</organism>
<evidence type="ECO:0000256" key="16">
    <source>
        <dbReference type="ARBA" id="ARBA00023033"/>
    </source>
</evidence>
<gene>
    <name evidence="19" type="ORF">TT172_LOCUS8054</name>
</gene>
<protein>
    <submittedName>
        <fullName evidence="19">C15e7e19-ab04-4228-bc3e-cb54b90972f9</fullName>
    </submittedName>
</protein>
<accession>A0A446BSZ1</accession>
<name>A0A446BSZ1_9PEZI</name>
<evidence type="ECO:0000256" key="6">
    <source>
        <dbReference type="ARBA" id="ARBA00022448"/>
    </source>
</evidence>
<dbReference type="PANTHER" id="PTHR24291">
    <property type="entry name" value="CYTOCHROME P450 FAMILY 4"/>
    <property type="match status" value="1"/>
</dbReference>
<comment type="similarity">
    <text evidence="4">In the N-terminal section; belongs to the cytochrome P450 family.</text>
</comment>
<dbReference type="AlphaFoldDB" id="A0A446BSZ1"/>
<keyword evidence="12" id="KW-0521">NADP</keyword>
<evidence type="ECO:0000313" key="20">
    <source>
        <dbReference type="Proteomes" id="UP000289323"/>
    </source>
</evidence>
<evidence type="ECO:0000256" key="12">
    <source>
        <dbReference type="ARBA" id="ARBA00022857"/>
    </source>
</evidence>
<evidence type="ECO:0000256" key="2">
    <source>
        <dbReference type="ARBA" id="ARBA00001971"/>
    </source>
</evidence>
<keyword evidence="15 17" id="KW-0408">Iron</keyword>
<evidence type="ECO:0000256" key="3">
    <source>
        <dbReference type="ARBA" id="ARBA00001974"/>
    </source>
</evidence>
<evidence type="ECO:0000256" key="18">
    <source>
        <dbReference type="RuleBase" id="RU000461"/>
    </source>
</evidence>
<keyword evidence="8" id="KW-0285">Flavoprotein</keyword>
<proteinExistence type="inferred from homology"/>
<dbReference type="SUPFAM" id="SSF48264">
    <property type="entry name" value="Cytochrome P450"/>
    <property type="match status" value="1"/>
</dbReference>
<keyword evidence="16 18" id="KW-0503">Monooxygenase</keyword>
<dbReference type="GO" id="GO:0005506">
    <property type="term" value="F:iron ion binding"/>
    <property type="evidence" value="ECO:0007669"/>
    <property type="project" value="InterPro"/>
</dbReference>
<keyword evidence="14 18" id="KW-0560">Oxidoreductase</keyword>
<evidence type="ECO:0000256" key="11">
    <source>
        <dbReference type="ARBA" id="ARBA00022827"/>
    </source>
</evidence>
<dbReference type="GO" id="GO:0004497">
    <property type="term" value="F:monooxygenase activity"/>
    <property type="evidence" value="ECO:0007669"/>
    <property type="project" value="UniProtKB-KW"/>
</dbReference>
<dbReference type="InterPro" id="IPR017972">
    <property type="entry name" value="Cyt_P450_CS"/>
</dbReference>
<evidence type="ECO:0000313" key="19">
    <source>
        <dbReference type="EMBL" id="SPQ25635.1"/>
    </source>
</evidence>
<evidence type="ECO:0000256" key="4">
    <source>
        <dbReference type="ARBA" id="ARBA00010018"/>
    </source>
</evidence>
<dbReference type="GO" id="GO:0016705">
    <property type="term" value="F:oxidoreductase activity, acting on paired donors, with incorporation or reduction of molecular oxygen"/>
    <property type="evidence" value="ECO:0007669"/>
    <property type="project" value="InterPro"/>
</dbReference>
<evidence type="ECO:0000256" key="15">
    <source>
        <dbReference type="ARBA" id="ARBA00023004"/>
    </source>
</evidence>
<comment type="cofactor">
    <cofactor evidence="3">
        <name>FAD</name>
        <dbReference type="ChEBI" id="CHEBI:57692"/>
    </cofactor>
</comment>
<keyword evidence="11" id="KW-0274">FAD</keyword>